<keyword evidence="2" id="KW-0732">Signal</keyword>
<feature type="chain" id="PRO_5032909328" evidence="2">
    <location>
        <begin position="22"/>
        <end position="244"/>
    </location>
</feature>
<protein>
    <submittedName>
        <fullName evidence="3">Uncharacterized protein</fullName>
    </submittedName>
</protein>
<reference evidence="3" key="1">
    <citation type="submission" date="2020-01" db="EMBL/GenBank/DDBJ databases">
        <title>Genome sequence of Kobresia littledalei, the first chromosome-level genome in the family Cyperaceae.</title>
        <authorList>
            <person name="Qu G."/>
        </authorList>
    </citation>
    <scope>NUCLEOTIDE SEQUENCE</scope>
    <source>
        <strain evidence="3">C.B.Clarke</strain>
        <tissue evidence="3">Leaf</tissue>
    </source>
</reference>
<dbReference type="EMBL" id="SWLB01000021">
    <property type="protein sequence ID" value="KAF3324969.1"/>
    <property type="molecule type" value="Genomic_DNA"/>
</dbReference>
<proteinExistence type="predicted"/>
<evidence type="ECO:0000256" key="1">
    <source>
        <dbReference type="SAM" id="MobiDB-lite"/>
    </source>
</evidence>
<keyword evidence="4" id="KW-1185">Reference proteome</keyword>
<feature type="compositionally biased region" description="Low complexity" evidence="1">
    <location>
        <begin position="31"/>
        <end position="42"/>
    </location>
</feature>
<sequence length="244" mass="25309">MHSSSVYVLLSCILLLSPLSASNIHSGSIHSSYSNPDSDISSFPPVDGFQPPDSPDSSENFALQPPPPYQDDTLGSPPTGNVLPGSPQLPFVLPPSPPIDDTTPTPQLPIILPPPSDGSLPASPQLPFASPPTIGSLPQSPQLPFASSPPLYNTLPGSPHSPLAYHHPMGTQPSTSLAPTPFGAYPSGQNQAQPFGQANSGLFGQQQDSNNVPFGGQYGGCSSTMVDLIGTTMVLIGLLLISWV</sequence>
<feature type="region of interest" description="Disordered" evidence="1">
    <location>
        <begin position="28"/>
        <end position="140"/>
    </location>
</feature>
<evidence type="ECO:0000256" key="2">
    <source>
        <dbReference type="SAM" id="SignalP"/>
    </source>
</evidence>
<accession>A0A833QLQ9</accession>
<evidence type="ECO:0000313" key="4">
    <source>
        <dbReference type="Proteomes" id="UP000623129"/>
    </source>
</evidence>
<feature type="signal peptide" evidence="2">
    <location>
        <begin position="1"/>
        <end position="21"/>
    </location>
</feature>
<feature type="compositionally biased region" description="Low complexity" evidence="1">
    <location>
        <begin position="99"/>
        <end position="110"/>
    </location>
</feature>
<evidence type="ECO:0000313" key="3">
    <source>
        <dbReference type="EMBL" id="KAF3324969.1"/>
    </source>
</evidence>
<gene>
    <name evidence="3" type="ORF">FCM35_KLT11126</name>
</gene>
<comment type="caution">
    <text evidence="3">The sequence shown here is derived from an EMBL/GenBank/DDBJ whole genome shotgun (WGS) entry which is preliminary data.</text>
</comment>
<name>A0A833QLQ9_9POAL</name>
<dbReference type="Proteomes" id="UP000623129">
    <property type="component" value="Unassembled WGS sequence"/>
</dbReference>
<dbReference type="AlphaFoldDB" id="A0A833QLQ9"/>
<organism evidence="3 4">
    <name type="scientific">Carex littledalei</name>
    <dbReference type="NCBI Taxonomy" id="544730"/>
    <lineage>
        <taxon>Eukaryota</taxon>
        <taxon>Viridiplantae</taxon>
        <taxon>Streptophyta</taxon>
        <taxon>Embryophyta</taxon>
        <taxon>Tracheophyta</taxon>
        <taxon>Spermatophyta</taxon>
        <taxon>Magnoliopsida</taxon>
        <taxon>Liliopsida</taxon>
        <taxon>Poales</taxon>
        <taxon>Cyperaceae</taxon>
        <taxon>Cyperoideae</taxon>
        <taxon>Cariceae</taxon>
        <taxon>Carex</taxon>
        <taxon>Carex subgen. Euthyceras</taxon>
    </lineage>
</organism>